<dbReference type="PROSITE" id="PS50878">
    <property type="entry name" value="RT_POL"/>
    <property type="match status" value="1"/>
</dbReference>
<evidence type="ECO:0000313" key="3">
    <source>
        <dbReference type="Proteomes" id="UP000195305"/>
    </source>
</evidence>
<gene>
    <name evidence="2" type="ORF">B5E75_11015</name>
</gene>
<dbReference type="RefSeq" id="WP_087359196.1">
    <property type="nucleotide sequence ID" value="NZ_NFLJ01000034.1"/>
</dbReference>
<dbReference type="Proteomes" id="UP000195305">
    <property type="component" value="Unassembled WGS sequence"/>
</dbReference>
<protein>
    <submittedName>
        <fullName evidence="2">Reverse transcriptase</fullName>
    </submittedName>
</protein>
<dbReference type="CDD" id="cd01651">
    <property type="entry name" value="RT_G2_intron"/>
    <property type="match status" value="1"/>
</dbReference>
<dbReference type="EMBL" id="NFLJ01000034">
    <property type="protein sequence ID" value="OUQ33262.1"/>
    <property type="molecule type" value="Genomic_DNA"/>
</dbReference>
<dbReference type="InterPro" id="IPR051083">
    <property type="entry name" value="GrpII_Intron_Splice-Mob/Def"/>
</dbReference>
<accession>A0A1Y4SWE8</accession>
<dbReference type="AlphaFoldDB" id="A0A1Y4SWE8"/>
<dbReference type="Pfam" id="PF00078">
    <property type="entry name" value="RVT_1"/>
    <property type="match status" value="1"/>
</dbReference>
<dbReference type="GO" id="GO:0003964">
    <property type="term" value="F:RNA-directed DNA polymerase activity"/>
    <property type="evidence" value="ECO:0007669"/>
    <property type="project" value="UniProtKB-KW"/>
</dbReference>
<proteinExistence type="predicted"/>
<organism evidence="2 3">
    <name type="scientific">Massilimicrobiota timonensis</name>
    <dbReference type="NCBI Taxonomy" id="1776392"/>
    <lineage>
        <taxon>Bacteria</taxon>
        <taxon>Bacillati</taxon>
        <taxon>Bacillota</taxon>
        <taxon>Erysipelotrichia</taxon>
        <taxon>Erysipelotrichales</taxon>
        <taxon>Erysipelotrichaceae</taxon>
        <taxon>Massilimicrobiota</taxon>
    </lineage>
</organism>
<keyword evidence="3" id="KW-1185">Reference proteome</keyword>
<keyword evidence="2" id="KW-0808">Transferase</keyword>
<evidence type="ECO:0000313" key="2">
    <source>
        <dbReference type="EMBL" id="OUQ33262.1"/>
    </source>
</evidence>
<feature type="domain" description="Reverse transcriptase" evidence="1">
    <location>
        <begin position="46"/>
        <end position="272"/>
    </location>
</feature>
<sequence>MKRVGYLYEQIYSMDNLRLAHKNARKNKTWYKEVKMIDTNPDYYLKILQDSLINHTYKTSEYETFIKKENGKERLIYKLPYFPDRVCQWAILQVIEPMLIKYFTTNTYSAIPGRGTHKCLYDVINAIKTDTYGCQYCLKIDAKKYYPSINHDILKSIYARLFKDKELLDLIYEIIDSTDGDTGIPIGNYLSQYSGNLYLSPLDHWLKEQKHIKHLFRYMDDIVIFGSSKEELHNLRIEMTSFMQSKLKLEMKDNYQVFPTYVRGVDFVGYRIFLDYVLLRKSTCINFKRKMNEINKKRLRGEIISYSDYCSFNSYKGILKHCNSYRLIEKYMKPLEKYVDSYYKFYIKKGGNLT</sequence>
<reference evidence="2 3" key="1">
    <citation type="journal article" date="2018" name="BMC Genomics">
        <title>Whole genome sequencing and function prediction of 133 gut anaerobes isolated from chicken caecum in pure cultures.</title>
        <authorList>
            <person name="Medvecky M."/>
            <person name="Cejkova D."/>
            <person name="Polansky O."/>
            <person name="Karasova D."/>
            <person name="Kubasova T."/>
            <person name="Cizek A."/>
            <person name="Rychlik I."/>
        </authorList>
    </citation>
    <scope>NUCLEOTIDE SEQUENCE [LARGE SCALE GENOMIC DNA]</scope>
    <source>
        <strain evidence="2 3">An13</strain>
    </source>
</reference>
<keyword evidence="2" id="KW-0548">Nucleotidyltransferase</keyword>
<dbReference type="InterPro" id="IPR043502">
    <property type="entry name" value="DNA/RNA_pol_sf"/>
</dbReference>
<keyword evidence="2" id="KW-0695">RNA-directed DNA polymerase</keyword>
<evidence type="ECO:0000259" key="1">
    <source>
        <dbReference type="PROSITE" id="PS50878"/>
    </source>
</evidence>
<dbReference type="SUPFAM" id="SSF56672">
    <property type="entry name" value="DNA/RNA polymerases"/>
    <property type="match status" value="1"/>
</dbReference>
<dbReference type="PANTHER" id="PTHR34047:SF8">
    <property type="entry name" value="PROTEIN YKFC"/>
    <property type="match status" value="1"/>
</dbReference>
<dbReference type="OrthoDB" id="1646320at2"/>
<name>A0A1Y4SWE8_9FIRM</name>
<comment type="caution">
    <text evidence="2">The sequence shown here is derived from an EMBL/GenBank/DDBJ whole genome shotgun (WGS) entry which is preliminary data.</text>
</comment>
<dbReference type="PANTHER" id="PTHR34047">
    <property type="entry name" value="NUCLEAR INTRON MATURASE 1, MITOCHONDRIAL-RELATED"/>
    <property type="match status" value="1"/>
</dbReference>
<dbReference type="InterPro" id="IPR000477">
    <property type="entry name" value="RT_dom"/>
</dbReference>